<feature type="non-terminal residue" evidence="1">
    <location>
        <position position="31"/>
    </location>
</feature>
<proteinExistence type="predicted"/>
<accession>A0A0V1DQ64</accession>
<organism evidence="1 2">
    <name type="scientific">Trichinella zimbabwensis</name>
    <dbReference type="NCBI Taxonomy" id="268475"/>
    <lineage>
        <taxon>Eukaryota</taxon>
        <taxon>Metazoa</taxon>
        <taxon>Ecdysozoa</taxon>
        <taxon>Nematoda</taxon>
        <taxon>Enoplea</taxon>
        <taxon>Dorylaimia</taxon>
        <taxon>Trichinellida</taxon>
        <taxon>Trichinellidae</taxon>
        <taxon>Trichinella</taxon>
    </lineage>
</organism>
<evidence type="ECO:0000313" key="2">
    <source>
        <dbReference type="Proteomes" id="UP000055024"/>
    </source>
</evidence>
<evidence type="ECO:0000313" key="1">
    <source>
        <dbReference type="EMBL" id="KRY63694.1"/>
    </source>
</evidence>
<keyword evidence="2" id="KW-1185">Reference proteome</keyword>
<comment type="caution">
    <text evidence="1">The sequence shown here is derived from an EMBL/GenBank/DDBJ whole genome shotgun (WGS) entry which is preliminary data.</text>
</comment>
<name>A0A0V1DQ64_9BILA</name>
<dbReference type="EMBL" id="JYDP01008380">
    <property type="protein sequence ID" value="KRY63694.1"/>
    <property type="molecule type" value="Genomic_DNA"/>
</dbReference>
<dbReference type="Proteomes" id="UP000055024">
    <property type="component" value="Unassembled WGS sequence"/>
</dbReference>
<protein>
    <submittedName>
        <fullName evidence="1">Uncharacterized protein</fullName>
    </submittedName>
</protein>
<gene>
    <name evidence="1" type="ORF">T11_693</name>
</gene>
<reference evidence="1 2" key="1">
    <citation type="submission" date="2015-01" db="EMBL/GenBank/DDBJ databases">
        <title>Evolution of Trichinella species and genotypes.</title>
        <authorList>
            <person name="Korhonen P.K."/>
            <person name="Edoardo P."/>
            <person name="Giuseppe L.R."/>
            <person name="Gasser R.B."/>
        </authorList>
    </citation>
    <scope>NUCLEOTIDE SEQUENCE [LARGE SCALE GENOMIC DNA]</scope>
    <source>
        <strain evidence="1">ISS1029</strain>
    </source>
</reference>
<feature type="non-terminal residue" evidence="1">
    <location>
        <position position="1"/>
    </location>
</feature>
<sequence>LAPNSTSGLSLSAYGEDPPFFAVFFTNVIIT</sequence>
<dbReference type="AlphaFoldDB" id="A0A0V1DQ64"/>